<evidence type="ECO:0000259" key="8">
    <source>
        <dbReference type="PROSITE" id="PS50109"/>
    </source>
</evidence>
<keyword evidence="5 10" id="KW-0418">Kinase</keyword>
<dbReference type="Gene3D" id="1.10.287.130">
    <property type="match status" value="1"/>
</dbReference>
<dbReference type="InterPro" id="IPR036097">
    <property type="entry name" value="HisK_dim/P_sf"/>
</dbReference>
<sequence>MKRIGRTAPVVAALLVALTWLLVRSASPDPVLHERTLDALRMLSLNNAALHRDVLRARAGLLRNYDPLVRSVDGLRGAVIDLQTLGTALDDSAGVAINRQLERLTAAVDEQEALVDAFKSSNALLQNSLSYLNHAAHQLDAPPRRAEGETSRATGMLANAMLRFTGEPTPEAAADVTAALGRLADLPPSAGGTDVQPLVTHGRLIVATLPDVDGIITRLLSSPTGERAQALQDLYLDTHGRAAARATTFRLLLYLAAVVLAACLGHLFFRLRINARTLRERLAFENLITETSTRFINLPLDRTAQGIDDALARLADGAGLDRAYLLLGVETGMGVEAAHGWSRQGIAALSADCRDMLLATGLRWQLPGHDRQGCIHVPSVAALPAGRERAALVACDIRSWTCVPLGRTGNRIGLLGFDMTRRERQMADDDIALLRMAGEMFVSAIEREQGAARRAALEMQLRQAQRLEALGTLAGGIAHNFNNILSAILGYAEMALAHLPRDSRTFGHVREAHRAGERARDVVNQILTFSRRAERRHQRVPLKPMLDDAIALLRASLPATIEIHLRAASADATVIGDEAQLQQVVINLCTNAAHAMDGRGIVPLELDSITFDEAADLSHGTAARGRYWRLQVRDSGHGIDPATIERIFEPFFTTKAVGLGTGLGLASVHGIVADHGGVLNVRSRPGAGSTFEVYIAAADPGDRRNDEAEPPLPRGHGETILLVDDEQPLVALGEEMLAELGYEPVGFDSGSAALAAFGTDPQRFDLVIADEVMPAMTGSELALAVHRLRPDIPFILMSGGVMPAEADQTHMVGICAFLKKPLASSDIARAVARHLPPRA</sequence>
<proteinExistence type="predicted"/>
<evidence type="ECO:0000256" key="5">
    <source>
        <dbReference type="ARBA" id="ARBA00022777"/>
    </source>
</evidence>
<dbReference type="Proteomes" id="UP000321638">
    <property type="component" value="Unassembled WGS sequence"/>
</dbReference>
<dbReference type="InterPro" id="IPR003594">
    <property type="entry name" value="HATPase_dom"/>
</dbReference>
<feature type="domain" description="Histidine kinase" evidence="8">
    <location>
        <begin position="476"/>
        <end position="699"/>
    </location>
</feature>
<dbReference type="CDD" id="cd00082">
    <property type="entry name" value="HisKA"/>
    <property type="match status" value="1"/>
</dbReference>
<organism evidence="10 11">
    <name type="scientific">Vineibacter terrae</name>
    <dbReference type="NCBI Taxonomy" id="2586908"/>
    <lineage>
        <taxon>Bacteria</taxon>
        <taxon>Pseudomonadati</taxon>
        <taxon>Pseudomonadota</taxon>
        <taxon>Alphaproteobacteria</taxon>
        <taxon>Hyphomicrobiales</taxon>
        <taxon>Vineibacter</taxon>
    </lineage>
</organism>
<dbReference type="SUPFAM" id="SSF47384">
    <property type="entry name" value="Homodimeric domain of signal transducing histidine kinase"/>
    <property type="match status" value="1"/>
</dbReference>
<gene>
    <name evidence="10" type="ORF">FHP25_30100</name>
</gene>
<keyword evidence="7" id="KW-1133">Transmembrane helix</keyword>
<keyword evidence="7" id="KW-0472">Membrane</keyword>
<comment type="catalytic activity">
    <reaction evidence="1">
        <text>ATP + protein L-histidine = ADP + protein N-phospho-L-histidine.</text>
        <dbReference type="EC" id="2.7.13.3"/>
    </reaction>
</comment>
<dbReference type="OrthoDB" id="9796100at2"/>
<dbReference type="EMBL" id="VDUZ01000043">
    <property type="protein sequence ID" value="TXL71482.1"/>
    <property type="molecule type" value="Genomic_DNA"/>
</dbReference>
<evidence type="ECO:0000313" key="11">
    <source>
        <dbReference type="Proteomes" id="UP000321638"/>
    </source>
</evidence>
<dbReference type="InterPro" id="IPR004358">
    <property type="entry name" value="Sig_transdc_His_kin-like_C"/>
</dbReference>
<dbReference type="PRINTS" id="PR00344">
    <property type="entry name" value="BCTRLSENSOR"/>
</dbReference>
<dbReference type="EC" id="2.7.13.3" evidence="2"/>
<evidence type="ECO:0000256" key="4">
    <source>
        <dbReference type="ARBA" id="ARBA00022679"/>
    </source>
</evidence>
<keyword evidence="7" id="KW-0812">Transmembrane</keyword>
<dbReference type="SUPFAM" id="SSF55781">
    <property type="entry name" value="GAF domain-like"/>
    <property type="match status" value="1"/>
</dbReference>
<evidence type="ECO:0000256" key="6">
    <source>
        <dbReference type="PROSITE-ProRule" id="PRU00169"/>
    </source>
</evidence>
<dbReference type="InterPro" id="IPR011006">
    <property type="entry name" value="CheY-like_superfamily"/>
</dbReference>
<dbReference type="Gene3D" id="3.30.450.40">
    <property type="match status" value="1"/>
</dbReference>
<dbReference type="SMART" id="SM00448">
    <property type="entry name" value="REC"/>
    <property type="match status" value="1"/>
</dbReference>
<comment type="caution">
    <text evidence="10">The sequence shown here is derived from an EMBL/GenBank/DDBJ whole genome shotgun (WGS) entry which is preliminary data.</text>
</comment>
<evidence type="ECO:0000259" key="9">
    <source>
        <dbReference type="PROSITE" id="PS50110"/>
    </source>
</evidence>
<dbReference type="Gene3D" id="3.40.50.2300">
    <property type="match status" value="1"/>
</dbReference>
<dbReference type="GO" id="GO:0000155">
    <property type="term" value="F:phosphorelay sensor kinase activity"/>
    <property type="evidence" value="ECO:0007669"/>
    <property type="project" value="InterPro"/>
</dbReference>
<dbReference type="NCBIfam" id="NF010411">
    <property type="entry name" value="PRK13837.1"/>
    <property type="match status" value="1"/>
</dbReference>
<dbReference type="PROSITE" id="PS50109">
    <property type="entry name" value="HIS_KIN"/>
    <property type="match status" value="1"/>
</dbReference>
<dbReference type="SUPFAM" id="SSF52172">
    <property type="entry name" value="CheY-like"/>
    <property type="match status" value="1"/>
</dbReference>
<dbReference type="InterPro" id="IPR003018">
    <property type="entry name" value="GAF"/>
</dbReference>
<dbReference type="Pfam" id="PF02518">
    <property type="entry name" value="HATPase_c"/>
    <property type="match status" value="1"/>
</dbReference>
<reference evidence="10 11" key="1">
    <citation type="submission" date="2019-06" db="EMBL/GenBank/DDBJ databases">
        <title>New taxonomy in bacterial strain CC-CFT640, isolated from vineyard.</title>
        <authorList>
            <person name="Lin S.-Y."/>
            <person name="Tsai C.-F."/>
            <person name="Young C.-C."/>
        </authorList>
    </citation>
    <scope>NUCLEOTIDE SEQUENCE [LARGE SCALE GENOMIC DNA]</scope>
    <source>
        <strain evidence="10 11">CC-CFT640</strain>
    </source>
</reference>
<dbReference type="InterPro" id="IPR003661">
    <property type="entry name" value="HisK_dim/P_dom"/>
</dbReference>
<feature type="transmembrane region" description="Helical" evidence="7">
    <location>
        <begin position="251"/>
        <end position="269"/>
    </location>
</feature>
<dbReference type="SUPFAM" id="SSF55874">
    <property type="entry name" value="ATPase domain of HSP90 chaperone/DNA topoisomerase II/histidine kinase"/>
    <property type="match status" value="1"/>
</dbReference>
<dbReference type="PANTHER" id="PTHR43065:SF42">
    <property type="entry name" value="TWO-COMPONENT SENSOR PPRA"/>
    <property type="match status" value="1"/>
</dbReference>
<evidence type="ECO:0000256" key="1">
    <source>
        <dbReference type="ARBA" id="ARBA00000085"/>
    </source>
</evidence>
<name>A0A5C8PDT2_9HYPH</name>
<keyword evidence="3 6" id="KW-0597">Phosphoprotein</keyword>
<dbReference type="InterPro" id="IPR029016">
    <property type="entry name" value="GAF-like_dom_sf"/>
</dbReference>
<dbReference type="Gene3D" id="3.30.565.10">
    <property type="entry name" value="Histidine kinase-like ATPase, C-terminal domain"/>
    <property type="match status" value="1"/>
</dbReference>
<accession>A0A5C8PDT2</accession>
<evidence type="ECO:0000256" key="2">
    <source>
        <dbReference type="ARBA" id="ARBA00012438"/>
    </source>
</evidence>
<evidence type="ECO:0000256" key="7">
    <source>
        <dbReference type="SAM" id="Phobius"/>
    </source>
</evidence>
<dbReference type="RefSeq" id="WP_147850703.1">
    <property type="nucleotide sequence ID" value="NZ_VDUZ01000043.1"/>
</dbReference>
<dbReference type="AlphaFoldDB" id="A0A5C8PDT2"/>
<dbReference type="Pfam" id="PF01590">
    <property type="entry name" value="GAF"/>
    <property type="match status" value="1"/>
</dbReference>
<keyword evidence="11" id="KW-1185">Reference proteome</keyword>
<dbReference type="InterPro" id="IPR036890">
    <property type="entry name" value="HATPase_C_sf"/>
</dbReference>
<dbReference type="SMART" id="SM00387">
    <property type="entry name" value="HATPase_c"/>
    <property type="match status" value="1"/>
</dbReference>
<dbReference type="InterPro" id="IPR005467">
    <property type="entry name" value="His_kinase_dom"/>
</dbReference>
<keyword evidence="4" id="KW-0808">Transferase</keyword>
<dbReference type="InterPro" id="IPR001789">
    <property type="entry name" value="Sig_transdc_resp-reg_receiver"/>
</dbReference>
<dbReference type="PROSITE" id="PS50110">
    <property type="entry name" value="RESPONSE_REGULATORY"/>
    <property type="match status" value="1"/>
</dbReference>
<feature type="domain" description="Response regulatory" evidence="9">
    <location>
        <begin position="719"/>
        <end position="835"/>
    </location>
</feature>
<dbReference type="Pfam" id="PF00072">
    <property type="entry name" value="Response_reg"/>
    <property type="match status" value="1"/>
</dbReference>
<dbReference type="PANTHER" id="PTHR43065">
    <property type="entry name" value="SENSOR HISTIDINE KINASE"/>
    <property type="match status" value="1"/>
</dbReference>
<dbReference type="Pfam" id="PF19443">
    <property type="entry name" value="DAHL"/>
    <property type="match status" value="1"/>
</dbReference>
<evidence type="ECO:0000313" key="10">
    <source>
        <dbReference type="EMBL" id="TXL71482.1"/>
    </source>
</evidence>
<feature type="modified residue" description="4-aspartylphosphate" evidence="6">
    <location>
        <position position="770"/>
    </location>
</feature>
<evidence type="ECO:0000256" key="3">
    <source>
        <dbReference type="ARBA" id="ARBA00022553"/>
    </source>
</evidence>
<dbReference type="InterPro" id="IPR045812">
    <property type="entry name" value="DAHL"/>
</dbReference>
<dbReference type="Pfam" id="PF00512">
    <property type="entry name" value="HisKA"/>
    <property type="match status" value="1"/>
</dbReference>
<dbReference type="SMART" id="SM00388">
    <property type="entry name" value="HisKA"/>
    <property type="match status" value="1"/>
</dbReference>
<protein>
    <recommendedName>
        <fullName evidence="2">histidine kinase</fullName>
        <ecNumber evidence="2">2.7.13.3</ecNumber>
    </recommendedName>
</protein>